<feature type="compositionally biased region" description="Polar residues" evidence="4">
    <location>
        <begin position="231"/>
        <end position="251"/>
    </location>
</feature>
<dbReference type="InterPro" id="IPR002738">
    <property type="entry name" value="RNase_P_p30"/>
</dbReference>
<evidence type="ECO:0000256" key="1">
    <source>
        <dbReference type="ARBA" id="ARBA00004123"/>
    </source>
</evidence>
<comment type="subcellular location">
    <subcellularLocation>
        <location evidence="1">Nucleus</location>
    </subcellularLocation>
</comment>
<dbReference type="SUPFAM" id="SSF89550">
    <property type="entry name" value="PHP domain-like"/>
    <property type="match status" value="1"/>
</dbReference>
<keyword evidence="6" id="KW-1185">Reference proteome</keyword>
<dbReference type="AlphaFoldDB" id="A0A067L6S5"/>
<organism evidence="5 6">
    <name type="scientific">Jatropha curcas</name>
    <name type="common">Barbados nut</name>
    <dbReference type="NCBI Taxonomy" id="180498"/>
    <lineage>
        <taxon>Eukaryota</taxon>
        <taxon>Viridiplantae</taxon>
        <taxon>Streptophyta</taxon>
        <taxon>Embryophyta</taxon>
        <taxon>Tracheophyta</taxon>
        <taxon>Spermatophyta</taxon>
        <taxon>Magnoliopsida</taxon>
        <taxon>eudicotyledons</taxon>
        <taxon>Gunneridae</taxon>
        <taxon>Pentapetalae</taxon>
        <taxon>rosids</taxon>
        <taxon>fabids</taxon>
        <taxon>Malpighiales</taxon>
        <taxon>Euphorbiaceae</taxon>
        <taxon>Crotonoideae</taxon>
        <taxon>Jatropheae</taxon>
        <taxon>Jatropha</taxon>
    </lineage>
</organism>
<gene>
    <name evidence="5" type="ORF">JCGZ_05628</name>
</gene>
<dbReference type="InterPro" id="IPR016195">
    <property type="entry name" value="Pol/histidinol_Pase-like"/>
</dbReference>
<dbReference type="GO" id="GO:0005655">
    <property type="term" value="C:nucleolar ribonuclease P complex"/>
    <property type="evidence" value="ECO:0007669"/>
    <property type="project" value="TreeGrafter"/>
</dbReference>
<feature type="region of interest" description="Disordered" evidence="4">
    <location>
        <begin position="223"/>
        <end position="251"/>
    </location>
</feature>
<protein>
    <submittedName>
        <fullName evidence="5">Uncharacterized protein</fullName>
    </submittedName>
</protein>
<evidence type="ECO:0000256" key="2">
    <source>
        <dbReference type="ARBA" id="ARBA00007331"/>
    </source>
</evidence>
<feature type="compositionally biased region" description="Polar residues" evidence="4">
    <location>
        <begin position="511"/>
        <end position="525"/>
    </location>
</feature>
<proteinExistence type="inferred from homology"/>
<dbReference type="OrthoDB" id="17948at2759"/>
<evidence type="ECO:0000256" key="4">
    <source>
        <dbReference type="SAM" id="MobiDB-lite"/>
    </source>
</evidence>
<name>A0A067L6S5_JATCU</name>
<feature type="region of interest" description="Disordered" evidence="4">
    <location>
        <begin position="502"/>
        <end position="534"/>
    </location>
</feature>
<reference evidence="5 6" key="1">
    <citation type="journal article" date="2014" name="PLoS ONE">
        <title>Global Analysis of Gene Expression Profiles in Physic Nut (Jatropha curcas L.) Seedlings Exposed to Salt Stress.</title>
        <authorList>
            <person name="Zhang L."/>
            <person name="Zhang C."/>
            <person name="Wu P."/>
            <person name="Chen Y."/>
            <person name="Li M."/>
            <person name="Jiang H."/>
            <person name="Wu G."/>
        </authorList>
    </citation>
    <scope>NUCLEOTIDE SEQUENCE [LARGE SCALE GENOMIC DNA]</scope>
    <source>
        <strain evidence="6">cv. GZQX0401</strain>
        <tissue evidence="5">Young leaves</tissue>
    </source>
</reference>
<evidence type="ECO:0000313" key="6">
    <source>
        <dbReference type="Proteomes" id="UP000027138"/>
    </source>
</evidence>
<dbReference type="EMBL" id="KK914256">
    <property type="protein sequence ID" value="KDP44161.1"/>
    <property type="molecule type" value="Genomic_DNA"/>
</dbReference>
<dbReference type="PANTHER" id="PTHR13031">
    <property type="entry name" value="RIBONUCLEASE P SUBUNIT P30"/>
    <property type="match status" value="1"/>
</dbReference>
<dbReference type="Pfam" id="PF01876">
    <property type="entry name" value="RNase_P_p30"/>
    <property type="match status" value="1"/>
</dbReference>
<dbReference type="STRING" id="180498.A0A067L6S5"/>
<dbReference type="GO" id="GO:0003723">
    <property type="term" value="F:RNA binding"/>
    <property type="evidence" value="ECO:0007669"/>
    <property type="project" value="TreeGrafter"/>
</dbReference>
<evidence type="ECO:0000313" key="5">
    <source>
        <dbReference type="EMBL" id="KDP44161.1"/>
    </source>
</evidence>
<accession>A0A067L6S5</accession>
<dbReference type="Proteomes" id="UP000027138">
    <property type="component" value="Unassembled WGS sequence"/>
</dbReference>
<dbReference type="GO" id="GO:0008033">
    <property type="term" value="P:tRNA processing"/>
    <property type="evidence" value="ECO:0007669"/>
    <property type="project" value="UniProtKB-KW"/>
</dbReference>
<dbReference type="Gene3D" id="3.20.20.140">
    <property type="entry name" value="Metal-dependent hydrolases"/>
    <property type="match status" value="1"/>
</dbReference>
<sequence>MVKAAMERGVYFEITYSDLIVSVEIRSQMISNAKLLVDWTRGRNLILSSAAPSVYEIRGPYDVMNLTSLLGLSVERAKAALSKNCRNLIVNALKKKHFYKEAIRVELISSDEKSDSKGPLSAAWLKWDPISSGEGDLQLEDIEKSFTATTRVSNSVKPIDFVSIINSIPSHGGNFLTAAKTVEVPANEAAEMPFMATGVSEKLGSNSPSKSKAFDRGTSQELLVPSDDSKTSINSEDIRFPTNNTDEVPKNLNNSNALLPPILTPKHDLQSQKNIISCELNTVMPNEDVMRQTPLEIGLATICAADNEMENISENRDFLSLHVEKSRSSQGSDAVLGAQNVVMGKNMSEMSVRDQEGTSVTENILGREELMESADDMIIFDGNVPFLFTSGDMKVKDSKETMKEAAMEEQEHGDVNLETCKEVAVEEQEHGDVNLETCKEVAVEEQEHRDADLDTPKEVALEEQEHGDVDIQGVLGQDSGFDVKRSSSGANFMLLQEVPIEEQKHEEADSESNCPTLVSSLSGKNNGKHRATRQPLLFPLKRLLNPISFKKKSKKFRHKRKV</sequence>
<keyword evidence="3" id="KW-0819">tRNA processing</keyword>
<comment type="similarity">
    <text evidence="2">Belongs to the eukaryotic/archaeal RNase P protein component 3 family.</text>
</comment>
<evidence type="ECO:0000256" key="3">
    <source>
        <dbReference type="ARBA" id="ARBA00022694"/>
    </source>
</evidence>
<dbReference type="PANTHER" id="PTHR13031:SF0">
    <property type="entry name" value="RIBONUCLEASE P PROTEIN SUBUNIT P30"/>
    <property type="match status" value="1"/>
</dbReference>